<dbReference type="Proteomes" id="UP001497482">
    <property type="component" value="Chromosome 10"/>
</dbReference>
<evidence type="ECO:0000256" key="8">
    <source>
        <dbReference type="ARBA" id="ARBA00024479"/>
    </source>
</evidence>
<evidence type="ECO:0000256" key="2">
    <source>
        <dbReference type="ARBA" id="ARBA00008789"/>
    </source>
</evidence>
<dbReference type="GO" id="GO:0070782">
    <property type="term" value="P:phosphatidylserine exposure on apoptotic cell surface"/>
    <property type="evidence" value="ECO:0007669"/>
    <property type="project" value="TreeGrafter"/>
</dbReference>
<dbReference type="GO" id="GO:0005886">
    <property type="term" value="C:plasma membrane"/>
    <property type="evidence" value="ECO:0007669"/>
    <property type="project" value="UniProtKB-SubCell"/>
</dbReference>
<name>A0AAV2IXV6_KNICA</name>
<feature type="transmembrane region" description="Helical" evidence="9">
    <location>
        <begin position="122"/>
        <end position="140"/>
    </location>
</feature>
<keyword evidence="7 9" id="KW-0472">Membrane</keyword>
<reference evidence="10 11" key="1">
    <citation type="submission" date="2024-04" db="EMBL/GenBank/DDBJ databases">
        <authorList>
            <person name="Waldvogel A.-M."/>
            <person name="Schoenle A."/>
        </authorList>
    </citation>
    <scope>NUCLEOTIDE SEQUENCE [LARGE SCALE GENOMIC DNA]</scope>
</reference>
<evidence type="ECO:0000256" key="3">
    <source>
        <dbReference type="ARBA" id="ARBA00022475"/>
    </source>
</evidence>
<sequence length="233" mass="27468">MAASSTSMAWMVLDYHRSLRSFVPHKAKQSVVSSVMYFLWNLLLISPRVAVLALFCSVMRSLLLLHFLFLWLAFLFWARTQRTHFMESQSGEWLYRGTVGLIWYFSWFNVSEGGTRGRSFIYHVFMTTDCTLLLSTWWQYRDQETSQLYAPVLLLVLPLLYTCGLLLKSVYYCCFHPKLWRPRPLEQRPRPLDLPDSELSVWELCAQDRSSVQPLVNRRMKALAHTFYSSKRV</sequence>
<evidence type="ECO:0000256" key="4">
    <source>
        <dbReference type="ARBA" id="ARBA00022692"/>
    </source>
</evidence>
<gene>
    <name evidence="10" type="ORF">KC01_LOCUS2472</name>
</gene>
<evidence type="ECO:0000256" key="5">
    <source>
        <dbReference type="ARBA" id="ARBA00022703"/>
    </source>
</evidence>
<keyword evidence="6 9" id="KW-1133">Transmembrane helix</keyword>
<evidence type="ECO:0000313" key="11">
    <source>
        <dbReference type="Proteomes" id="UP001497482"/>
    </source>
</evidence>
<evidence type="ECO:0000256" key="9">
    <source>
        <dbReference type="RuleBase" id="RU910716"/>
    </source>
</evidence>
<dbReference type="InterPro" id="IPR050895">
    <property type="entry name" value="XK-related_scramblase"/>
</dbReference>
<dbReference type="PANTHER" id="PTHR16024:SF8">
    <property type="entry name" value="XK-RELATED PROTEIN 8"/>
    <property type="match status" value="1"/>
</dbReference>
<dbReference type="GO" id="GO:0043652">
    <property type="term" value="P:engulfment of apoptotic cell"/>
    <property type="evidence" value="ECO:0007669"/>
    <property type="project" value="TreeGrafter"/>
</dbReference>
<comment type="subcellular location">
    <subcellularLocation>
        <location evidence="1">Cell membrane</location>
        <topology evidence="1">Multi-pass membrane protein</topology>
    </subcellularLocation>
    <subcellularLocation>
        <location evidence="9">Membrane</location>
        <topology evidence="9">Multi-pass membrane protein</topology>
    </subcellularLocation>
</comment>
<keyword evidence="3" id="KW-1003">Cell membrane</keyword>
<feature type="transmembrane region" description="Helical" evidence="9">
    <location>
        <begin position="152"/>
        <end position="174"/>
    </location>
</feature>
<dbReference type="AlphaFoldDB" id="A0AAV2IXV6"/>
<dbReference type="EMBL" id="OZ035832">
    <property type="protein sequence ID" value="CAL1570136.1"/>
    <property type="molecule type" value="Genomic_DNA"/>
</dbReference>
<feature type="transmembrane region" description="Helical" evidence="9">
    <location>
        <begin position="35"/>
        <end position="55"/>
    </location>
</feature>
<proteinExistence type="inferred from homology"/>
<keyword evidence="5" id="KW-0053">Apoptosis</keyword>
<keyword evidence="4 9" id="KW-0812">Transmembrane</keyword>
<evidence type="ECO:0000313" key="10">
    <source>
        <dbReference type="EMBL" id="CAL1570136.1"/>
    </source>
</evidence>
<comment type="similarity">
    <text evidence="2 9">Belongs to the XK family.</text>
</comment>
<dbReference type="Pfam" id="PF09815">
    <property type="entry name" value="XK-related"/>
    <property type="match status" value="1"/>
</dbReference>
<dbReference type="InterPro" id="IPR018629">
    <property type="entry name" value="XK-rel"/>
</dbReference>
<dbReference type="GO" id="GO:1902742">
    <property type="term" value="P:apoptotic process involved in development"/>
    <property type="evidence" value="ECO:0007669"/>
    <property type="project" value="TreeGrafter"/>
</dbReference>
<organism evidence="10 11">
    <name type="scientific">Knipowitschia caucasica</name>
    <name type="common">Caucasian dwarf goby</name>
    <name type="synonym">Pomatoschistus caucasicus</name>
    <dbReference type="NCBI Taxonomy" id="637954"/>
    <lineage>
        <taxon>Eukaryota</taxon>
        <taxon>Metazoa</taxon>
        <taxon>Chordata</taxon>
        <taxon>Craniata</taxon>
        <taxon>Vertebrata</taxon>
        <taxon>Euteleostomi</taxon>
        <taxon>Actinopterygii</taxon>
        <taxon>Neopterygii</taxon>
        <taxon>Teleostei</taxon>
        <taxon>Neoteleostei</taxon>
        <taxon>Acanthomorphata</taxon>
        <taxon>Gobiaria</taxon>
        <taxon>Gobiiformes</taxon>
        <taxon>Gobioidei</taxon>
        <taxon>Gobiidae</taxon>
        <taxon>Gobiinae</taxon>
        <taxon>Knipowitschia</taxon>
    </lineage>
</organism>
<evidence type="ECO:0000256" key="6">
    <source>
        <dbReference type="ARBA" id="ARBA00022989"/>
    </source>
</evidence>
<feature type="transmembrane region" description="Helical" evidence="9">
    <location>
        <begin position="93"/>
        <end position="110"/>
    </location>
</feature>
<comment type="catalytic activity">
    <reaction evidence="8">
        <text>a 1,2-diacyl-sn-glycero-3-phospho-L-serine(in) = a 1,2-diacyl-sn-glycero-3-phospho-L-serine(out)</text>
        <dbReference type="Rhea" id="RHEA:38663"/>
        <dbReference type="ChEBI" id="CHEBI:57262"/>
    </reaction>
</comment>
<accession>A0AAV2IXV6</accession>
<evidence type="ECO:0000256" key="7">
    <source>
        <dbReference type="ARBA" id="ARBA00023136"/>
    </source>
</evidence>
<feature type="transmembrane region" description="Helical" evidence="9">
    <location>
        <begin position="62"/>
        <end position="78"/>
    </location>
</feature>
<dbReference type="PANTHER" id="PTHR16024">
    <property type="entry name" value="XK-RELATED PROTEIN"/>
    <property type="match status" value="1"/>
</dbReference>
<protein>
    <recommendedName>
        <fullName evidence="9">XK-related protein</fullName>
    </recommendedName>
</protein>
<evidence type="ECO:0000256" key="1">
    <source>
        <dbReference type="ARBA" id="ARBA00004651"/>
    </source>
</evidence>
<keyword evidence="11" id="KW-1185">Reference proteome</keyword>